<organism evidence="2 3">
    <name type="scientific">Volvox africanus</name>
    <dbReference type="NCBI Taxonomy" id="51714"/>
    <lineage>
        <taxon>Eukaryota</taxon>
        <taxon>Viridiplantae</taxon>
        <taxon>Chlorophyta</taxon>
        <taxon>core chlorophytes</taxon>
        <taxon>Chlorophyceae</taxon>
        <taxon>CS clade</taxon>
        <taxon>Chlamydomonadales</taxon>
        <taxon>Volvocaceae</taxon>
        <taxon>Volvox</taxon>
    </lineage>
</organism>
<feature type="compositionally biased region" description="Low complexity" evidence="1">
    <location>
        <begin position="124"/>
        <end position="133"/>
    </location>
</feature>
<gene>
    <name evidence="2" type="ORF">Vafri_6619</name>
</gene>
<name>A0A8J4B0J0_9CHLO</name>
<evidence type="ECO:0000313" key="2">
    <source>
        <dbReference type="EMBL" id="GIL50402.1"/>
    </source>
</evidence>
<dbReference type="Gene3D" id="1.20.1410.10">
    <property type="entry name" value="I/LWEQ domain"/>
    <property type="match status" value="1"/>
</dbReference>
<keyword evidence="3" id="KW-1185">Reference proteome</keyword>
<reference evidence="2" key="1">
    <citation type="journal article" date="2021" name="Proc. Natl. Acad. Sci. U.S.A.">
        <title>Three genomes in the algal genus Volvox reveal the fate of a haploid sex-determining region after a transition to homothallism.</title>
        <authorList>
            <person name="Yamamoto K."/>
            <person name="Hamaji T."/>
            <person name="Kawai-Toyooka H."/>
            <person name="Matsuzaki R."/>
            <person name="Takahashi F."/>
            <person name="Nishimura Y."/>
            <person name="Kawachi M."/>
            <person name="Noguchi H."/>
            <person name="Minakuchi Y."/>
            <person name="Umen J.G."/>
            <person name="Toyoda A."/>
            <person name="Nozaki H."/>
        </authorList>
    </citation>
    <scope>NUCLEOTIDE SEQUENCE</scope>
    <source>
        <strain evidence="2">NIES-3780</strain>
    </source>
</reference>
<evidence type="ECO:0000256" key="1">
    <source>
        <dbReference type="SAM" id="MobiDB-lite"/>
    </source>
</evidence>
<feature type="non-terminal residue" evidence="2">
    <location>
        <position position="161"/>
    </location>
</feature>
<accession>A0A8J4B0J0</accession>
<comment type="caution">
    <text evidence="2">The sequence shown here is derived from an EMBL/GenBank/DDBJ whole genome shotgun (WGS) entry which is preliminary data.</text>
</comment>
<evidence type="ECO:0000313" key="3">
    <source>
        <dbReference type="Proteomes" id="UP000747399"/>
    </source>
</evidence>
<proteinExistence type="predicted"/>
<feature type="region of interest" description="Disordered" evidence="1">
    <location>
        <begin position="100"/>
        <end position="133"/>
    </location>
</feature>
<protein>
    <submittedName>
        <fullName evidence="2">Uncharacterized protein</fullName>
    </submittedName>
</protein>
<dbReference type="Proteomes" id="UP000747399">
    <property type="component" value="Unassembled WGS sequence"/>
</dbReference>
<sequence length="161" mass="17377">DMGTLNGQELCTAEAAAALLGTAQSALRLISRPLLEAPVVSSEHSLDEWESLAWHATRLRSACEGLVACLYPPHDELDELQGQVEAVSNTLELMLSELPPEYFGGEEGEGEGDGEEEHGEEARTQQQRLQQQAEAVLRELETAVGRLTDELSRQGRPAGGA</sequence>
<dbReference type="AlphaFoldDB" id="A0A8J4B0J0"/>
<dbReference type="EMBL" id="BNCO01000008">
    <property type="protein sequence ID" value="GIL50402.1"/>
    <property type="molecule type" value="Genomic_DNA"/>
</dbReference>
<feature type="compositionally biased region" description="Acidic residues" evidence="1">
    <location>
        <begin position="104"/>
        <end position="119"/>
    </location>
</feature>